<sequence length="97" mass="11479">MATASLTVPAYISFQLIKQFNVEKVQYKNVIFMVWDVGVQEKLRPLWRHYFNDRNGLVRPVDKRMHHTTNNDELPIPVVQNFHQTEVQLTSVKVWAK</sequence>
<keyword evidence="8" id="KW-1185">Reference proteome</keyword>
<evidence type="ECO:0000256" key="2">
    <source>
        <dbReference type="ARBA" id="ARBA00022707"/>
    </source>
</evidence>
<evidence type="ECO:0000256" key="4">
    <source>
        <dbReference type="ARBA" id="ARBA00022892"/>
    </source>
</evidence>
<dbReference type="OrthoDB" id="2011769at2759"/>
<protein>
    <recommendedName>
        <fullName evidence="9">ADP-ribosylation factor</fullName>
    </recommendedName>
</protein>
<evidence type="ECO:0000256" key="3">
    <source>
        <dbReference type="ARBA" id="ARBA00022741"/>
    </source>
</evidence>
<dbReference type="InterPro" id="IPR024156">
    <property type="entry name" value="Small_GTPase_ARF"/>
</dbReference>
<comment type="similarity">
    <text evidence="1">Belongs to the small GTPase superfamily. Arf family.</text>
</comment>
<keyword evidence="4" id="KW-0931">ER-Golgi transport</keyword>
<evidence type="ECO:0000256" key="5">
    <source>
        <dbReference type="ARBA" id="ARBA00022927"/>
    </source>
</evidence>
<dbReference type="GO" id="GO:0016192">
    <property type="term" value="P:vesicle-mediated transport"/>
    <property type="evidence" value="ECO:0007669"/>
    <property type="project" value="UniProtKB-KW"/>
</dbReference>
<dbReference type="InterPro" id="IPR027417">
    <property type="entry name" value="P-loop_NTPase"/>
</dbReference>
<dbReference type="PANTHER" id="PTHR11711">
    <property type="entry name" value="ADP RIBOSYLATION FACTOR-RELATED"/>
    <property type="match status" value="1"/>
</dbReference>
<evidence type="ECO:0000313" key="8">
    <source>
        <dbReference type="Proteomes" id="UP000245207"/>
    </source>
</evidence>
<keyword evidence="2" id="KW-0449">Lipoprotein</keyword>
<reference evidence="7 8" key="1">
    <citation type="journal article" date="2018" name="Mol. Plant">
        <title>The genome of Artemisia annua provides insight into the evolution of Asteraceae family and artemisinin biosynthesis.</title>
        <authorList>
            <person name="Shen Q."/>
            <person name="Zhang L."/>
            <person name="Liao Z."/>
            <person name="Wang S."/>
            <person name="Yan T."/>
            <person name="Shi P."/>
            <person name="Liu M."/>
            <person name="Fu X."/>
            <person name="Pan Q."/>
            <person name="Wang Y."/>
            <person name="Lv Z."/>
            <person name="Lu X."/>
            <person name="Zhang F."/>
            <person name="Jiang W."/>
            <person name="Ma Y."/>
            <person name="Chen M."/>
            <person name="Hao X."/>
            <person name="Li L."/>
            <person name="Tang Y."/>
            <person name="Lv G."/>
            <person name="Zhou Y."/>
            <person name="Sun X."/>
            <person name="Brodelius P.E."/>
            <person name="Rose J.K.C."/>
            <person name="Tang K."/>
        </authorList>
    </citation>
    <scope>NUCLEOTIDE SEQUENCE [LARGE SCALE GENOMIC DNA]</scope>
    <source>
        <strain evidence="8">cv. Huhao1</strain>
        <tissue evidence="7">Leaf</tissue>
    </source>
</reference>
<gene>
    <name evidence="7" type="ORF">CTI12_AA391100</name>
</gene>
<evidence type="ECO:0000256" key="6">
    <source>
        <dbReference type="ARBA" id="ARBA00023134"/>
    </source>
</evidence>
<dbReference type="GO" id="GO:0003924">
    <property type="term" value="F:GTPase activity"/>
    <property type="evidence" value="ECO:0007669"/>
    <property type="project" value="InterPro"/>
</dbReference>
<dbReference type="Gene3D" id="3.40.50.300">
    <property type="entry name" value="P-loop containing nucleotide triphosphate hydrolases"/>
    <property type="match status" value="1"/>
</dbReference>
<organism evidence="7 8">
    <name type="scientific">Artemisia annua</name>
    <name type="common">Sweet wormwood</name>
    <dbReference type="NCBI Taxonomy" id="35608"/>
    <lineage>
        <taxon>Eukaryota</taxon>
        <taxon>Viridiplantae</taxon>
        <taxon>Streptophyta</taxon>
        <taxon>Embryophyta</taxon>
        <taxon>Tracheophyta</taxon>
        <taxon>Spermatophyta</taxon>
        <taxon>Magnoliopsida</taxon>
        <taxon>eudicotyledons</taxon>
        <taxon>Gunneridae</taxon>
        <taxon>Pentapetalae</taxon>
        <taxon>asterids</taxon>
        <taxon>campanulids</taxon>
        <taxon>Asterales</taxon>
        <taxon>Asteraceae</taxon>
        <taxon>Asteroideae</taxon>
        <taxon>Anthemideae</taxon>
        <taxon>Artemisiinae</taxon>
        <taxon>Artemisia</taxon>
    </lineage>
</organism>
<dbReference type="InterPro" id="IPR006689">
    <property type="entry name" value="Small_GTPase_ARF/SAR"/>
</dbReference>
<keyword evidence="5" id="KW-0813">Transport</keyword>
<dbReference type="Proteomes" id="UP000245207">
    <property type="component" value="Unassembled WGS sequence"/>
</dbReference>
<accession>A0A2U1MCQ5</accession>
<keyword evidence="6" id="KW-0342">GTP-binding</keyword>
<name>A0A2U1MCQ5_ARTAN</name>
<dbReference type="GO" id="GO:0015031">
    <property type="term" value="P:protein transport"/>
    <property type="evidence" value="ECO:0007669"/>
    <property type="project" value="UniProtKB-KW"/>
</dbReference>
<dbReference type="SUPFAM" id="SSF52540">
    <property type="entry name" value="P-loop containing nucleoside triphosphate hydrolases"/>
    <property type="match status" value="1"/>
</dbReference>
<evidence type="ECO:0000256" key="1">
    <source>
        <dbReference type="ARBA" id="ARBA00010290"/>
    </source>
</evidence>
<keyword evidence="3" id="KW-0547">Nucleotide-binding</keyword>
<evidence type="ECO:0000313" key="7">
    <source>
        <dbReference type="EMBL" id="PWA59049.1"/>
    </source>
</evidence>
<dbReference type="GO" id="GO:0005525">
    <property type="term" value="F:GTP binding"/>
    <property type="evidence" value="ECO:0007669"/>
    <property type="project" value="UniProtKB-KW"/>
</dbReference>
<keyword evidence="5" id="KW-0653">Protein transport</keyword>
<dbReference type="AlphaFoldDB" id="A0A2U1MCQ5"/>
<dbReference type="STRING" id="35608.A0A2U1MCQ5"/>
<dbReference type="Pfam" id="PF00025">
    <property type="entry name" value="Arf"/>
    <property type="match status" value="1"/>
</dbReference>
<dbReference type="EMBL" id="PKPP01005734">
    <property type="protein sequence ID" value="PWA59049.1"/>
    <property type="molecule type" value="Genomic_DNA"/>
</dbReference>
<comment type="caution">
    <text evidence="7">The sequence shown here is derived from an EMBL/GenBank/DDBJ whole genome shotgun (WGS) entry which is preliminary data.</text>
</comment>
<proteinExistence type="inferred from homology"/>
<evidence type="ECO:0008006" key="9">
    <source>
        <dbReference type="Google" id="ProtNLM"/>
    </source>
</evidence>
<keyword evidence="2" id="KW-0519">Myristate</keyword>